<dbReference type="InterPro" id="IPR016088">
    <property type="entry name" value="Chalcone_isomerase_3-sand"/>
</dbReference>
<dbReference type="Gene3D" id="3.50.70.10">
    <property type="match status" value="1"/>
</dbReference>
<gene>
    <name evidence="4" type="ORF">BN980_GECA08s02958g</name>
</gene>
<dbReference type="InterPro" id="IPR036298">
    <property type="entry name" value="Chalcone_isomerase_sf"/>
</dbReference>
<dbReference type="InterPro" id="IPR016087">
    <property type="entry name" value="Chalcone_isomerase"/>
</dbReference>
<evidence type="ECO:0000259" key="3">
    <source>
        <dbReference type="Pfam" id="PF16035"/>
    </source>
</evidence>
<dbReference type="EMBL" id="CCBN010000008">
    <property type="protein sequence ID" value="CDO54672.1"/>
    <property type="molecule type" value="Genomic_DNA"/>
</dbReference>
<evidence type="ECO:0000313" key="4">
    <source>
        <dbReference type="EMBL" id="CDO54672.1"/>
    </source>
</evidence>
<name>A0A0J9XB49_GEOCN</name>
<dbReference type="Proteomes" id="UP000242525">
    <property type="component" value="Unassembled WGS sequence"/>
</dbReference>
<organism evidence="4 5">
    <name type="scientific">Geotrichum candidum</name>
    <name type="common">Oospora lactis</name>
    <name type="synonym">Dipodascus geotrichum</name>
    <dbReference type="NCBI Taxonomy" id="1173061"/>
    <lineage>
        <taxon>Eukaryota</taxon>
        <taxon>Fungi</taxon>
        <taxon>Dikarya</taxon>
        <taxon>Ascomycota</taxon>
        <taxon>Saccharomycotina</taxon>
        <taxon>Dipodascomycetes</taxon>
        <taxon>Dipodascales</taxon>
        <taxon>Dipodascaceae</taxon>
        <taxon>Geotrichum</taxon>
    </lineage>
</organism>
<proteinExistence type="inferred from homology"/>
<evidence type="ECO:0000256" key="2">
    <source>
        <dbReference type="ARBA" id="ARBA00018755"/>
    </source>
</evidence>
<protein>
    <recommendedName>
        <fullName evidence="2">Altered inheritance of mitochondria protein 18, mitochondrial</fullName>
    </recommendedName>
</protein>
<dbReference type="Pfam" id="PF16035">
    <property type="entry name" value="Chalcone_2"/>
    <property type="match status" value="1"/>
</dbReference>
<keyword evidence="5" id="KW-1185">Reference proteome</keyword>
<sequence>MFQRNTIQLFRLAAVKGATRRSFASAARTSSTARASYLLAGATALVGSSAAYYYHAAQGGAIQADCSVSSSKTALAKTVVTTNDEGVRLVQPETTCPPFPAQIDLPQDKFQLLGVGVRTVSFLSFHVYALGIYIAERDRQLAHEVLADAKELDPKHEGSLESALLDHDQSTKIISHLLDHGISLDIRIVPVRNTDFGHLRDGFVRQILAHPLFKQLSRVENEVVSESLGAGVNDLKVAFSRKLKAPKFTILHMTRLRNGELSMTYYKGKNEKDAEVLDLGVVKDKNLSKILMLQYLAGKNVSSESARVNAVEALAKL</sequence>
<dbReference type="PANTHER" id="PTHR47284">
    <property type="entry name" value="FATTY-ACID-BINDING PROTEIN 2"/>
    <property type="match status" value="1"/>
</dbReference>
<feature type="domain" description="Chalcone isomerase" evidence="3">
    <location>
        <begin position="109"/>
        <end position="309"/>
    </location>
</feature>
<comment type="caution">
    <text evidence="4">The sequence shown here is derived from an EMBL/GenBank/DDBJ whole genome shotgun (WGS) entry which is preliminary data.</text>
</comment>
<dbReference type="AlphaFoldDB" id="A0A0J9XB49"/>
<dbReference type="STRING" id="1173061.A0A0J9XB49"/>
<evidence type="ECO:0000313" key="5">
    <source>
        <dbReference type="Proteomes" id="UP000242525"/>
    </source>
</evidence>
<comment type="similarity">
    <text evidence="1">Belongs to the AIM18/AIM46 family.</text>
</comment>
<reference evidence="4" key="1">
    <citation type="submission" date="2014-03" db="EMBL/GenBank/DDBJ databases">
        <authorList>
            <person name="Casaregola S."/>
        </authorList>
    </citation>
    <scope>NUCLEOTIDE SEQUENCE [LARGE SCALE GENOMIC DNA]</scope>
    <source>
        <strain evidence="4">CLIB 918</strain>
    </source>
</reference>
<dbReference type="GO" id="GO:0016872">
    <property type="term" value="F:intramolecular lyase activity"/>
    <property type="evidence" value="ECO:0007669"/>
    <property type="project" value="InterPro"/>
</dbReference>
<dbReference type="PANTHER" id="PTHR47284:SF3">
    <property type="entry name" value="FATTY-ACID-BINDING PROTEIN 2"/>
    <property type="match status" value="1"/>
</dbReference>
<evidence type="ECO:0000256" key="1">
    <source>
        <dbReference type="ARBA" id="ARBA00009111"/>
    </source>
</evidence>
<dbReference type="SUPFAM" id="SSF54626">
    <property type="entry name" value="Chalcone isomerase"/>
    <property type="match status" value="1"/>
</dbReference>
<accession>A0A0J9XB49</accession>
<dbReference type="OrthoDB" id="18193at2759"/>